<protein>
    <submittedName>
        <fullName evidence="2">Uncharacterized protein</fullName>
    </submittedName>
</protein>
<evidence type="ECO:0000256" key="1">
    <source>
        <dbReference type="SAM" id="MobiDB-lite"/>
    </source>
</evidence>
<evidence type="ECO:0000313" key="3">
    <source>
        <dbReference type="Proteomes" id="UP001492380"/>
    </source>
</evidence>
<feature type="compositionally biased region" description="Low complexity" evidence="1">
    <location>
        <begin position="19"/>
        <end position="32"/>
    </location>
</feature>
<feature type="region of interest" description="Disordered" evidence="1">
    <location>
        <begin position="1"/>
        <end position="32"/>
    </location>
</feature>
<dbReference type="Proteomes" id="UP001492380">
    <property type="component" value="Unassembled WGS sequence"/>
</dbReference>
<evidence type="ECO:0000313" key="2">
    <source>
        <dbReference type="EMBL" id="KAK8247185.1"/>
    </source>
</evidence>
<organism evidence="2 3">
    <name type="scientific">Phyllosticta capitalensis</name>
    <dbReference type="NCBI Taxonomy" id="121624"/>
    <lineage>
        <taxon>Eukaryota</taxon>
        <taxon>Fungi</taxon>
        <taxon>Dikarya</taxon>
        <taxon>Ascomycota</taxon>
        <taxon>Pezizomycotina</taxon>
        <taxon>Dothideomycetes</taxon>
        <taxon>Dothideomycetes incertae sedis</taxon>
        <taxon>Botryosphaeriales</taxon>
        <taxon>Phyllostictaceae</taxon>
        <taxon>Phyllosticta</taxon>
    </lineage>
</organism>
<dbReference type="EMBL" id="JBBWRZ010000001">
    <property type="protein sequence ID" value="KAK8247185.1"/>
    <property type="molecule type" value="Genomic_DNA"/>
</dbReference>
<accession>A0ABR1Z450</accession>
<reference evidence="2 3" key="1">
    <citation type="submission" date="2024-04" db="EMBL/GenBank/DDBJ databases">
        <title>Phyllosticta paracitricarpa is synonymous to the EU quarantine fungus P. citricarpa based on phylogenomic analyses.</title>
        <authorList>
            <consortium name="Lawrence Berkeley National Laboratory"/>
            <person name="Van Ingen-Buijs V.A."/>
            <person name="Van Westerhoven A.C."/>
            <person name="Haridas S."/>
            <person name="Skiadas P."/>
            <person name="Martin F."/>
            <person name="Groenewald J.Z."/>
            <person name="Crous P.W."/>
            <person name="Seidl M.F."/>
        </authorList>
    </citation>
    <scope>NUCLEOTIDE SEQUENCE [LARGE SCALE GENOMIC DNA]</scope>
    <source>
        <strain evidence="2 3">CBS 123374</strain>
    </source>
</reference>
<feature type="region of interest" description="Disordered" evidence="1">
    <location>
        <begin position="309"/>
        <end position="330"/>
    </location>
</feature>
<keyword evidence="3" id="KW-1185">Reference proteome</keyword>
<gene>
    <name evidence="2" type="ORF">HDK90DRAFT_521701</name>
</gene>
<feature type="compositionally biased region" description="Low complexity" evidence="1">
    <location>
        <begin position="309"/>
        <end position="322"/>
    </location>
</feature>
<sequence>MGNASWPWAPKAKPSLLQSSSNPSRPRTTTPTWTSSSARLVFSSFIDSELDLSRDHCVSVRAQIYALKKESSHSMDPIKRDRMTTVLQLEELKKEIDNLIAVYKSDLALLTAERVHCEGLIRRAAEAAASKDWAVYLPLYCDRKERGILLHEWNTATGGPEEGGRQSDCILQSDLALLTTARVDREDLVKRACDAAASKDWAVIFFRCPRHTDHGTGHAGLRPGDRRSALPPNPTVEWWILEHVNGIDCISWHAYTGTGASLAADTDLMMLRSLNKYGCINWNLCSRFHNYKLPGLLAVVLDHFSRPTTEPSSESTDAAESSWVPPSSRLDKPVGTKLAWDRLTYRPGGSPRLKGRDNYKAWLGHFLLHTSLFECQVLRLKRRHDEIAERVQTHKASWDELSEKVKTLQKEKAVLKDNIKDPLLRQHRGPPAVLVATSDKAIPGSRGPARTPNSISIGRQISKLQRLFGELQKLADSWEENLAIFEPYAEALDTSMTMIATRYAEGEACRSSGDGQTGPWHE</sequence>
<name>A0ABR1Z450_9PEZI</name>
<comment type="caution">
    <text evidence="2">The sequence shown here is derived from an EMBL/GenBank/DDBJ whole genome shotgun (WGS) entry which is preliminary data.</text>
</comment>
<proteinExistence type="predicted"/>